<reference evidence="11" key="8">
    <citation type="submission" date="2020-05" db="EMBL/GenBank/DDBJ databases">
        <title>Complete genome sequence of Bradyrhizobium diazoefficiens XF8 isolated from soybean nodule.</title>
        <authorList>
            <person name="Noda R."/>
            <person name="Kakizaki K."/>
            <person name="Minamisawa K."/>
        </authorList>
    </citation>
    <scope>NUCLEOTIDE SEQUENCE</scope>
    <source>
        <strain evidence="11">XF8</strain>
    </source>
</reference>
<dbReference type="InterPro" id="IPR029787">
    <property type="entry name" value="Nucleotide_cyclase"/>
</dbReference>
<dbReference type="EMBL" id="AP023096">
    <property type="protein sequence ID" value="BCE69648.1"/>
    <property type="molecule type" value="Genomic_DNA"/>
</dbReference>
<keyword evidence="1" id="KW-0812">Transmembrane</keyword>
<evidence type="ECO:0000313" key="10">
    <source>
        <dbReference type="EMBL" id="BCE69648.1"/>
    </source>
</evidence>
<dbReference type="PROSITE" id="PS50887">
    <property type="entry name" value="GGDEF"/>
    <property type="match status" value="1"/>
</dbReference>
<dbReference type="InterPro" id="IPR003660">
    <property type="entry name" value="HAMP_dom"/>
</dbReference>
<evidence type="ECO:0000259" key="4">
    <source>
        <dbReference type="PROSITE" id="PS50887"/>
    </source>
</evidence>
<feature type="transmembrane region" description="Helical" evidence="1">
    <location>
        <begin position="346"/>
        <end position="369"/>
    </location>
</feature>
<evidence type="ECO:0000313" key="7">
    <source>
        <dbReference type="EMBL" id="BCE43408.1"/>
    </source>
</evidence>
<dbReference type="InterPro" id="IPR001633">
    <property type="entry name" value="EAL_dom"/>
</dbReference>
<reference evidence="13" key="2">
    <citation type="submission" date="2020-05" db="EMBL/GenBank/DDBJ databases">
        <title>Complete genome sequence of Bradyrhizobium diazoefficiens XF10 isolated from soybean nodule.</title>
        <authorList>
            <person name="Noda R."/>
            <person name="Kakizaki K."/>
            <person name="Minamisawa K."/>
        </authorList>
    </citation>
    <scope>NUCLEOTIDE SEQUENCE</scope>
    <source>
        <strain evidence="13">XF10</strain>
    </source>
</reference>
<dbReference type="Gene3D" id="6.10.340.10">
    <property type="match status" value="1"/>
</dbReference>
<dbReference type="Gene3D" id="3.20.20.450">
    <property type="entry name" value="EAL domain"/>
    <property type="match status" value="1"/>
</dbReference>
<dbReference type="PROSITE" id="PS50885">
    <property type="entry name" value="HAMP"/>
    <property type="match status" value="1"/>
</dbReference>
<accession>A0A810CDS0</accession>
<evidence type="ECO:0000256" key="1">
    <source>
        <dbReference type="SAM" id="Phobius"/>
    </source>
</evidence>
<evidence type="ECO:0000313" key="6">
    <source>
        <dbReference type="EMBL" id="BCE34723.1"/>
    </source>
</evidence>
<dbReference type="SUPFAM" id="SSF158472">
    <property type="entry name" value="HAMP domain-like"/>
    <property type="match status" value="1"/>
</dbReference>
<dbReference type="EMBL" id="AP023091">
    <property type="protein sequence ID" value="BCE25974.1"/>
    <property type="molecule type" value="Genomic_DNA"/>
</dbReference>
<dbReference type="InterPro" id="IPR035919">
    <property type="entry name" value="EAL_sf"/>
</dbReference>
<dbReference type="GO" id="GO:0007165">
    <property type="term" value="P:signal transduction"/>
    <property type="evidence" value="ECO:0007669"/>
    <property type="project" value="InterPro"/>
</dbReference>
<name>A0A810CDS0_9BRAD</name>
<dbReference type="Gene3D" id="3.30.70.270">
    <property type="match status" value="1"/>
</dbReference>
<reference evidence="6" key="3">
    <citation type="submission" date="2020-05" db="EMBL/GenBank/DDBJ databases">
        <title>Complete genome sequence of Bradyrhizobium diazoefficiens XF2 isolated from soybean nodule.</title>
        <authorList>
            <person name="Noda R."/>
            <person name="Kakizaki K."/>
            <person name="Minamisawa K."/>
        </authorList>
    </citation>
    <scope>NUCLEOTIDE SEQUENCE</scope>
    <source>
        <strain evidence="6">XF2</strain>
    </source>
</reference>
<evidence type="ECO:0000313" key="11">
    <source>
        <dbReference type="EMBL" id="BCE78330.1"/>
    </source>
</evidence>
<dbReference type="SUPFAM" id="SSF141868">
    <property type="entry name" value="EAL domain-like"/>
    <property type="match status" value="1"/>
</dbReference>
<dbReference type="EMBL" id="AP023094">
    <property type="protein sequence ID" value="BCE52231.1"/>
    <property type="molecule type" value="Genomic_DNA"/>
</dbReference>
<dbReference type="GO" id="GO:0016020">
    <property type="term" value="C:membrane"/>
    <property type="evidence" value="ECO:0007669"/>
    <property type="project" value="InterPro"/>
</dbReference>
<reference evidence="10" key="7">
    <citation type="submission" date="2020-05" db="EMBL/GenBank/DDBJ databases">
        <title>Complete genome sequence of Bradyrhizobium diazoefficiens XF6 isolated from soybean nodule.</title>
        <authorList>
            <person name="Noda R."/>
            <person name="Kakizaki K."/>
            <person name="Minamisawa K."/>
        </authorList>
    </citation>
    <scope>NUCLEOTIDE SEQUENCE</scope>
    <source>
        <strain evidence="10">XF6</strain>
    </source>
</reference>
<keyword evidence="1" id="KW-1133">Transmembrane helix</keyword>
<dbReference type="RefSeq" id="WP_236842152.1">
    <property type="nucleotide sequence ID" value="NZ_AJQI01000178.1"/>
</dbReference>
<dbReference type="CDD" id="cd06225">
    <property type="entry name" value="HAMP"/>
    <property type="match status" value="1"/>
</dbReference>
<dbReference type="PANTHER" id="PTHR44757:SF2">
    <property type="entry name" value="BIOFILM ARCHITECTURE MAINTENANCE PROTEIN MBAA"/>
    <property type="match status" value="1"/>
</dbReference>
<dbReference type="InterPro" id="IPR043128">
    <property type="entry name" value="Rev_trsase/Diguanyl_cyclase"/>
</dbReference>
<organism evidence="12">
    <name type="scientific">Bradyrhizobium diazoefficiens</name>
    <dbReference type="NCBI Taxonomy" id="1355477"/>
    <lineage>
        <taxon>Bacteria</taxon>
        <taxon>Pseudomonadati</taxon>
        <taxon>Pseudomonadota</taxon>
        <taxon>Alphaproteobacteria</taxon>
        <taxon>Hyphomicrobiales</taxon>
        <taxon>Nitrobacteraceae</taxon>
        <taxon>Bradyrhizobium</taxon>
    </lineage>
</organism>
<dbReference type="PANTHER" id="PTHR44757">
    <property type="entry name" value="DIGUANYLATE CYCLASE DGCP"/>
    <property type="match status" value="1"/>
</dbReference>
<dbReference type="EMBL" id="AP023092">
    <property type="protein sequence ID" value="BCE34723.1"/>
    <property type="molecule type" value="Genomic_DNA"/>
</dbReference>
<dbReference type="InterPro" id="IPR052155">
    <property type="entry name" value="Biofilm_reg_signaling"/>
</dbReference>
<evidence type="ECO:0000259" key="2">
    <source>
        <dbReference type="PROSITE" id="PS50883"/>
    </source>
</evidence>
<dbReference type="CDD" id="cd01949">
    <property type="entry name" value="GGDEF"/>
    <property type="match status" value="1"/>
</dbReference>
<dbReference type="EMBL" id="AP023099">
    <property type="protein sequence ID" value="BCE95724.1"/>
    <property type="molecule type" value="Genomic_DNA"/>
</dbReference>
<protein>
    <submittedName>
        <fullName evidence="12">GGDEF domain-containing protein</fullName>
    </submittedName>
</protein>
<dbReference type="SMART" id="SM00052">
    <property type="entry name" value="EAL"/>
    <property type="match status" value="1"/>
</dbReference>
<reference evidence="9" key="6">
    <citation type="submission" date="2020-05" db="EMBL/GenBank/DDBJ databases">
        <title>Complete genome sequence of Bradyrhizobium diazoefficiens XF5 isolated from soybean nodule.</title>
        <authorList>
            <person name="Noda R."/>
            <person name="Kakizaki K."/>
            <person name="Minamisawa K."/>
        </authorList>
    </citation>
    <scope>NUCLEOTIDE SEQUENCE</scope>
    <source>
        <strain evidence="9">XF5</strain>
    </source>
</reference>
<feature type="domain" description="GGDEF" evidence="4">
    <location>
        <begin position="454"/>
        <end position="592"/>
    </location>
</feature>
<reference evidence="12" key="9">
    <citation type="submission" date="2020-05" db="EMBL/GenBank/DDBJ databases">
        <title>Complete genome sequence of Bradyrhizobium diazoefficiens XF9 isolated from soybean nodule.</title>
        <authorList>
            <person name="Noda R."/>
            <person name="Kakizaki K."/>
            <person name="Minamisawa K."/>
        </authorList>
    </citation>
    <scope>NUCLEOTIDE SEQUENCE</scope>
    <source>
        <strain evidence="12">XF9</strain>
    </source>
</reference>
<keyword evidence="1" id="KW-0472">Membrane</keyword>
<dbReference type="PROSITE" id="PS50883">
    <property type="entry name" value="EAL"/>
    <property type="match status" value="1"/>
</dbReference>
<evidence type="ECO:0000313" key="12">
    <source>
        <dbReference type="EMBL" id="BCE86957.1"/>
    </source>
</evidence>
<dbReference type="EMBL" id="AP023097">
    <property type="protein sequence ID" value="BCE78330.1"/>
    <property type="molecule type" value="Genomic_DNA"/>
</dbReference>
<dbReference type="EMBL" id="AP023098">
    <property type="protein sequence ID" value="BCE86957.1"/>
    <property type="molecule type" value="Genomic_DNA"/>
</dbReference>
<dbReference type="SUPFAM" id="SSF55073">
    <property type="entry name" value="Nucleotide cyclase"/>
    <property type="match status" value="1"/>
</dbReference>
<evidence type="ECO:0000313" key="13">
    <source>
        <dbReference type="EMBL" id="BCE95724.1"/>
    </source>
</evidence>
<proteinExistence type="predicted"/>
<gene>
    <name evidence="13" type="ORF">XF10B_85220</name>
    <name evidence="5" type="ORF">XF1B_86550</name>
    <name evidence="6" type="ORF">XF2B_84920</name>
    <name evidence="7" type="ORF">XF3B_84390</name>
    <name evidence="8" type="ORF">XF4B_85800</name>
    <name evidence="9" type="ORF">XF5B_84770</name>
    <name evidence="10" type="ORF">XF6B_84470</name>
    <name evidence="11" type="ORF">XF8B_84410</name>
    <name evidence="12" type="ORF">XF9B_83780</name>
</gene>
<feature type="domain" description="EAL" evidence="2">
    <location>
        <begin position="601"/>
        <end position="854"/>
    </location>
</feature>
<reference evidence="7" key="4">
    <citation type="submission" date="2020-05" db="EMBL/GenBank/DDBJ databases">
        <title>Complete genome sequence of Bradyrhizobium diazoefficiens XF3 isolated from soybean nodule.</title>
        <authorList>
            <person name="Noda R."/>
            <person name="Kakizaki K."/>
            <person name="Minamisawa K."/>
        </authorList>
    </citation>
    <scope>NUCLEOTIDE SEQUENCE</scope>
    <source>
        <strain evidence="7">XF3</strain>
    </source>
</reference>
<evidence type="ECO:0000313" key="9">
    <source>
        <dbReference type="EMBL" id="BCE60965.1"/>
    </source>
</evidence>
<dbReference type="SMART" id="SM00267">
    <property type="entry name" value="GGDEF"/>
    <property type="match status" value="1"/>
</dbReference>
<evidence type="ECO:0000259" key="3">
    <source>
        <dbReference type="PROSITE" id="PS50885"/>
    </source>
</evidence>
<dbReference type="InterPro" id="IPR000160">
    <property type="entry name" value="GGDEF_dom"/>
</dbReference>
<dbReference type="GeneID" id="46494931"/>
<feature type="transmembrane region" description="Helical" evidence="1">
    <location>
        <begin position="46"/>
        <end position="70"/>
    </location>
</feature>
<evidence type="ECO:0000313" key="5">
    <source>
        <dbReference type="EMBL" id="BCE25974.1"/>
    </source>
</evidence>
<dbReference type="Pfam" id="PF00672">
    <property type="entry name" value="HAMP"/>
    <property type="match status" value="1"/>
</dbReference>
<dbReference type="Pfam" id="PF00990">
    <property type="entry name" value="GGDEF"/>
    <property type="match status" value="1"/>
</dbReference>
<dbReference type="AlphaFoldDB" id="A0A810CDS0"/>
<dbReference type="EMBL" id="AP023093">
    <property type="protein sequence ID" value="BCE43408.1"/>
    <property type="molecule type" value="Genomic_DNA"/>
</dbReference>
<evidence type="ECO:0000313" key="8">
    <source>
        <dbReference type="EMBL" id="BCE52231.1"/>
    </source>
</evidence>
<reference evidence="8" key="5">
    <citation type="submission" date="2020-05" db="EMBL/GenBank/DDBJ databases">
        <title>Complete genome sequence of Bradyrhizobium diazoefficiens XF4 isolated from soybean nodule.</title>
        <authorList>
            <person name="Noda R."/>
            <person name="Kakizaki K."/>
            <person name="Minamisawa K."/>
        </authorList>
    </citation>
    <scope>NUCLEOTIDE SEQUENCE</scope>
    <source>
        <strain evidence="8">XF4</strain>
    </source>
</reference>
<sequence length="873" mass="94408">MTGPHKFRVLAVVATDPDMAEASRAPPRWRRWAVPSGIPSFPSSIAMRLVAVVLATGVLGLGLIGGLTALRLQQQLRHQAGALGELSEDQLAHRLDGEAQLARARIEVLGAETASRLRQIAQRADVAKAVASNNDVTIRELLSIVASTSGFERLIAFDETGRVIGANTPLDLLALNRALESTALSVNLNAILKDNSRSHPRGEEGINEFKLRELSALGLPQRHTIAHTAIEPVFDDFGDLIGALAAIRPLGRTERTLENFTSLANAGVVIITGDNEIVSSAGPEGVRFSGARTRLTGLQRSDDGNYVARCVDYEATLKVCTFASASLVTTTRDQMFQIGASHTRSLMWQFLASAALALGALVVALLAAVRHLTKGLSALAKTAQEIAGGNLDVQFRATGIGEVRGLGLAFERMLTHLRASTQRIRQLAFYDTVSRLPNREKMRVDAPALIGAEEGAALFFLDLDGFKSINDTFGHKAGDELLRMVAERLSNLLMTKGAAGKCLLARVGGDEFVAIIAGVKTVEAASLSAREMIETLQVSFKLQSNHATIGVSIGIAICPTHGTTYDDLLIRADLAMYVAKSSGRNTYAFFTPDLAEVARARHALETDLALAIRNEELVVHYQPKVSCANGRILGVEALARWHHPKEGDIPPQRFIKIAEEIGLIMEIDRFVLRRALAEIGGLIRAGSNLVLAVNVAATEIEDPLFIRDIITTVREADFPPPNLEIEITESVAMRNPDVVRERISLLRQLGIRFAMDDFGAGYSNLSTMARLPFDAVKLDRTLVAGVAGDREKQTILRLALGLADELGFETVVEGVETAEDLRFAAENGATMAQGYIFSPPLPLEEFAVLLQPTLLAVELVPRRDGAERKTMIR</sequence>
<feature type="domain" description="HAMP" evidence="3">
    <location>
        <begin position="370"/>
        <end position="422"/>
    </location>
</feature>
<reference evidence="5" key="1">
    <citation type="submission" date="2020-05" db="EMBL/GenBank/DDBJ databases">
        <title>Complete genome sequence of Bradyrhizobium diazoefficiens XF1 isolated from soybean nodule.</title>
        <authorList>
            <person name="Noda R."/>
            <person name="Kakizaki K."/>
            <person name="Minamisawa K."/>
        </authorList>
    </citation>
    <scope>NUCLEOTIDE SEQUENCE</scope>
    <source>
        <strain evidence="5">XF1</strain>
    </source>
</reference>
<dbReference type="EMBL" id="AP023095">
    <property type="protein sequence ID" value="BCE60965.1"/>
    <property type="molecule type" value="Genomic_DNA"/>
</dbReference>
<dbReference type="CDD" id="cd01948">
    <property type="entry name" value="EAL"/>
    <property type="match status" value="1"/>
</dbReference>
<dbReference type="NCBIfam" id="TIGR00254">
    <property type="entry name" value="GGDEF"/>
    <property type="match status" value="1"/>
</dbReference>
<dbReference type="SMART" id="SM00304">
    <property type="entry name" value="HAMP"/>
    <property type="match status" value="1"/>
</dbReference>
<dbReference type="Pfam" id="PF00563">
    <property type="entry name" value="EAL"/>
    <property type="match status" value="1"/>
</dbReference>